<name>A0A0F9X153_9ZZZZ</name>
<dbReference type="Gene3D" id="3.40.50.11350">
    <property type="match status" value="1"/>
</dbReference>
<dbReference type="AlphaFoldDB" id="A0A0F9X153"/>
<dbReference type="CDD" id="cd11548">
    <property type="entry name" value="NodZ_like"/>
    <property type="match status" value="1"/>
</dbReference>
<evidence type="ECO:0000313" key="1">
    <source>
        <dbReference type="EMBL" id="KKN92491.1"/>
    </source>
</evidence>
<sequence length="318" mass="36674">MTTKTLVIKGKGGLGNRILSAVSGLVYADLSGRTPVIDWRDGSYAPLGINAYPLLFQSPITGEIVDEHSDICPAIWTGKLHRQPQDMIDAYMPQSHSNPWGYRRLCVDLKRLDHPQETAVYWSYLPKLARMQHHLRRDPRFAHRGEREILADYLGRYFTPNARVRRALSQMRRASKRPSIGVHIRFTDRKIPLRPVLATLRRLTSCHSDAIIFLATDNAQIEQRLTREFDKVMTHPKRLDATGHRLHGPDTTCDRQREAENALIDMWQLSRCDHLIYSHRSTFSVTSACLGCFSKVHTHDVERFSIRLWAKDLLQRYA</sequence>
<organism evidence="1">
    <name type="scientific">marine sediment metagenome</name>
    <dbReference type="NCBI Taxonomy" id="412755"/>
    <lineage>
        <taxon>unclassified sequences</taxon>
        <taxon>metagenomes</taxon>
        <taxon>ecological metagenomes</taxon>
    </lineage>
</organism>
<dbReference type="PANTHER" id="PTHR13132">
    <property type="entry name" value="ALPHA- 1,6 -FUCOSYLTRANSFERASE"/>
    <property type="match status" value="1"/>
</dbReference>
<dbReference type="Gene3D" id="3.40.50.11340">
    <property type="match status" value="1"/>
</dbReference>
<gene>
    <name evidence="1" type="ORF">LCGC14_0206490</name>
</gene>
<comment type="caution">
    <text evidence="1">The sequence shown here is derived from an EMBL/GenBank/DDBJ whole genome shotgun (WGS) entry which is preliminary data.</text>
</comment>
<protein>
    <recommendedName>
        <fullName evidence="2">Nodulation protein Z (NodZ)</fullName>
    </recommendedName>
</protein>
<accession>A0A0F9X153</accession>
<proteinExistence type="predicted"/>
<dbReference type="GO" id="GO:0046921">
    <property type="term" value="F:alpha-(1-&gt;6)-fucosyltransferase activity"/>
    <property type="evidence" value="ECO:0007669"/>
    <property type="project" value="TreeGrafter"/>
</dbReference>
<reference evidence="1" key="1">
    <citation type="journal article" date="2015" name="Nature">
        <title>Complex archaea that bridge the gap between prokaryotes and eukaryotes.</title>
        <authorList>
            <person name="Spang A."/>
            <person name="Saw J.H."/>
            <person name="Jorgensen S.L."/>
            <person name="Zaremba-Niedzwiedzka K."/>
            <person name="Martijn J."/>
            <person name="Lind A.E."/>
            <person name="van Eijk R."/>
            <person name="Schleper C."/>
            <person name="Guy L."/>
            <person name="Ettema T.J."/>
        </authorList>
    </citation>
    <scope>NUCLEOTIDE SEQUENCE</scope>
</reference>
<dbReference type="EMBL" id="LAZR01000094">
    <property type="protein sequence ID" value="KKN92491.1"/>
    <property type="molecule type" value="Genomic_DNA"/>
</dbReference>
<dbReference type="PANTHER" id="PTHR13132:SF29">
    <property type="entry name" value="ALPHA-(1,6)-FUCOSYLTRANSFERASE"/>
    <property type="match status" value="1"/>
</dbReference>
<evidence type="ECO:0008006" key="2">
    <source>
        <dbReference type="Google" id="ProtNLM"/>
    </source>
</evidence>
<dbReference type="GO" id="GO:0006487">
    <property type="term" value="P:protein N-linked glycosylation"/>
    <property type="evidence" value="ECO:0007669"/>
    <property type="project" value="TreeGrafter"/>
</dbReference>